<feature type="region of interest" description="Disordered" evidence="1">
    <location>
        <begin position="62"/>
        <end position="110"/>
    </location>
</feature>
<keyword evidence="2" id="KW-0812">Transmembrane</keyword>
<dbReference type="Gene3D" id="3.40.30.10">
    <property type="entry name" value="Glutaredoxin"/>
    <property type="match status" value="1"/>
</dbReference>
<dbReference type="InterPro" id="IPR036249">
    <property type="entry name" value="Thioredoxin-like_sf"/>
</dbReference>
<dbReference type="OrthoDB" id="32134at2"/>
<accession>A0A0C1K5Z9</accession>
<name>A0A0C1K5Z9_STRCV</name>
<proteinExistence type="predicted"/>
<dbReference type="Pfam" id="PF20207">
    <property type="entry name" value="DUF6568"/>
    <property type="match status" value="1"/>
</dbReference>
<gene>
    <name evidence="4" type="ORF">RN79_01605</name>
</gene>
<evidence type="ECO:0000256" key="3">
    <source>
        <dbReference type="SAM" id="SignalP"/>
    </source>
</evidence>
<dbReference type="EMBL" id="JWIY01000001">
    <property type="protein sequence ID" value="KIC78296.1"/>
    <property type="molecule type" value="Genomic_DNA"/>
</dbReference>
<feature type="transmembrane region" description="Helical" evidence="2">
    <location>
        <begin position="323"/>
        <end position="342"/>
    </location>
</feature>
<reference evidence="4 5" key="1">
    <citation type="submission" date="2014-12" db="EMBL/GenBank/DDBJ databases">
        <title>Partial genome sequence of Streptococcus constellatus KCOM 1650 (= ChDC B144).</title>
        <authorList>
            <person name="Kook J.-K."/>
            <person name="Park S.-N."/>
            <person name="Lim Y.K."/>
            <person name="Jo E."/>
        </authorList>
    </citation>
    <scope>NUCLEOTIDE SEQUENCE [LARGE SCALE GENOMIC DNA]</scope>
    <source>
        <strain evidence="4 5">KCOM 1650</strain>
    </source>
</reference>
<dbReference type="CDD" id="cd02947">
    <property type="entry name" value="TRX_family"/>
    <property type="match status" value="1"/>
</dbReference>
<keyword evidence="2" id="KW-0472">Membrane</keyword>
<evidence type="ECO:0000313" key="5">
    <source>
        <dbReference type="Proteomes" id="UP000031339"/>
    </source>
</evidence>
<dbReference type="Proteomes" id="UP000031339">
    <property type="component" value="Unassembled WGS sequence"/>
</dbReference>
<feature type="signal peptide" evidence="3">
    <location>
        <begin position="1"/>
        <end position="27"/>
    </location>
</feature>
<feature type="chain" id="PRO_5002134979" evidence="3">
    <location>
        <begin position="28"/>
        <end position="352"/>
    </location>
</feature>
<dbReference type="STRING" id="862969.SCI_0591"/>
<evidence type="ECO:0000256" key="1">
    <source>
        <dbReference type="SAM" id="MobiDB-lite"/>
    </source>
</evidence>
<sequence>MMKKQLLKSLVFSSVLLLAFRNDMVFADGVHKEEQRPDTTEIVSEASTAAVVKNDANQDSIVTDTKSVSMPESKEDTVVEKENLTNNKSASTSNKTSAANGVPNSQESKEVDVATYRENIAKLPKATIKDVYSAFTSDNKEHTIYVGRETCYFCRQFSPELKKFNQLTGGKLEYYNTDGEDFDEHAKEFLFKTVGIPGTPTILYLKNGTLTSGWVGGGITAQELYDYLYFHKAPAGKKQEDNPRHQENKNDKKVKQNQEPASIDLKNNEESLPKDFSEISKSNSADHTHKTSVLPTNSEMEFNGIKEQKNLQLPKTGIKKSKGLFRFGLAMVLLTLSFYLGMRKGLNDRKRY</sequence>
<dbReference type="InterPro" id="IPR046698">
    <property type="entry name" value="PedC-like"/>
</dbReference>
<protein>
    <submittedName>
        <fullName evidence="4">Bacteriocin</fullName>
    </submittedName>
</protein>
<organism evidence="4 5">
    <name type="scientific">Streptococcus constellatus</name>
    <dbReference type="NCBI Taxonomy" id="76860"/>
    <lineage>
        <taxon>Bacteria</taxon>
        <taxon>Bacillati</taxon>
        <taxon>Bacillota</taxon>
        <taxon>Bacilli</taxon>
        <taxon>Lactobacillales</taxon>
        <taxon>Streptococcaceae</taxon>
        <taxon>Streptococcus</taxon>
        <taxon>Streptococcus anginosus group</taxon>
    </lineage>
</organism>
<dbReference type="SUPFAM" id="SSF52833">
    <property type="entry name" value="Thioredoxin-like"/>
    <property type="match status" value="1"/>
</dbReference>
<evidence type="ECO:0000256" key="2">
    <source>
        <dbReference type="SAM" id="Phobius"/>
    </source>
</evidence>
<keyword evidence="2" id="KW-1133">Transmembrane helix</keyword>
<evidence type="ECO:0000313" key="4">
    <source>
        <dbReference type="EMBL" id="KIC78296.1"/>
    </source>
</evidence>
<dbReference type="AlphaFoldDB" id="A0A0C1K5Z9"/>
<keyword evidence="3" id="KW-0732">Signal</keyword>
<comment type="caution">
    <text evidence="4">The sequence shown here is derived from an EMBL/GenBank/DDBJ whole genome shotgun (WGS) entry which is preliminary data.</text>
</comment>
<feature type="compositionally biased region" description="Basic and acidic residues" evidence="1">
    <location>
        <begin position="72"/>
        <end position="83"/>
    </location>
</feature>
<dbReference type="RefSeq" id="WP_039676806.1">
    <property type="nucleotide sequence ID" value="NZ_JWIY01000001.1"/>
</dbReference>
<feature type="compositionally biased region" description="Basic and acidic residues" evidence="1">
    <location>
        <begin position="237"/>
        <end position="256"/>
    </location>
</feature>
<feature type="compositionally biased region" description="Low complexity" evidence="1">
    <location>
        <begin position="85"/>
        <end position="100"/>
    </location>
</feature>
<feature type="region of interest" description="Disordered" evidence="1">
    <location>
        <begin position="236"/>
        <end position="272"/>
    </location>
</feature>